<reference evidence="2" key="1">
    <citation type="submission" date="2018-10" db="EMBL/GenBank/DDBJ databases">
        <authorList>
            <person name="Olsen N.S."/>
            <person name="Kot W."/>
            <person name="Hansen L.H."/>
        </authorList>
    </citation>
    <scope>NUCLEOTIDE SEQUENCE [LARGE SCALE GENOMIC DNA]</scope>
</reference>
<dbReference type="RefSeq" id="YP_009816916.1">
    <property type="nucleotide sequence ID" value="NC_048112.1"/>
</dbReference>
<proteinExistence type="predicted"/>
<sequence length="104" mass="11060">MKTLTIAQHASLARVCTALRLAISKGNITVSNAIRLLSGDATTAAGELGLTLTRRQGSTTHDLDTVEVVEYALMALASGFKRDVLEALKELRADSHAAIDRAKI</sequence>
<organism evidence="1 2">
    <name type="scientific">Escherichia phage Skarpretter</name>
    <dbReference type="NCBI Taxonomy" id="2488654"/>
    <lineage>
        <taxon>Viruses</taxon>
        <taxon>Duplodnaviria</taxon>
        <taxon>Heunggongvirae</taxon>
        <taxon>Uroviricota</taxon>
        <taxon>Caudoviricetes</taxon>
        <taxon>Skarprettervirus</taxon>
        <taxon>Skarprettervirus skarpretter</taxon>
    </lineage>
</organism>
<dbReference type="Proteomes" id="UP000279721">
    <property type="component" value="Segment"/>
</dbReference>
<dbReference type="EMBL" id="MK105855">
    <property type="protein sequence ID" value="AZF88683.1"/>
    <property type="molecule type" value="Genomic_DNA"/>
</dbReference>
<evidence type="ECO:0000313" key="2">
    <source>
        <dbReference type="Proteomes" id="UP000279721"/>
    </source>
</evidence>
<evidence type="ECO:0000313" key="1">
    <source>
        <dbReference type="EMBL" id="AZF88683.1"/>
    </source>
</evidence>
<keyword evidence="2" id="KW-1185">Reference proteome</keyword>
<dbReference type="KEGG" id="vg:55008228"/>
<protein>
    <submittedName>
        <fullName evidence="1">Uncharacterized protein</fullName>
    </submittedName>
</protein>
<name>A0A3G8F2X6_9CAUD</name>
<dbReference type="GeneID" id="55008228"/>
<accession>A0A3G8F2X6</accession>